<evidence type="ECO:0000313" key="3">
    <source>
        <dbReference type="Proteomes" id="UP001500630"/>
    </source>
</evidence>
<protein>
    <submittedName>
        <fullName evidence="2">Uncharacterized protein</fullName>
    </submittedName>
</protein>
<dbReference type="RefSeq" id="WP_345557768.1">
    <property type="nucleotide sequence ID" value="NZ_BAABDQ010000001.1"/>
</dbReference>
<evidence type="ECO:0000313" key="2">
    <source>
        <dbReference type="EMBL" id="GAA3527475.1"/>
    </source>
</evidence>
<name>A0ABP6V2C6_9ACTN</name>
<dbReference type="Proteomes" id="UP001500630">
    <property type="component" value="Unassembled WGS sequence"/>
</dbReference>
<feature type="region of interest" description="Disordered" evidence="1">
    <location>
        <begin position="1"/>
        <end position="43"/>
    </location>
</feature>
<reference evidence="3" key="1">
    <citation type="journal article" date="2019" name="Int. J. Syst. Evol. Microbiol.">
        <title>The Global Catalogue of Microorganisms (GCM) 10K type strain sequencing project: providing services to taxonomists for standard genome sequencing and annotation.</title>
        <authorList>
            <consortium name="The Broad Institute Genomics Platform"/>
            <consortium name="The Broad Institute Genome Sequencing Center for Infectious Disease"/>
            <person name="Wu L."/>
            <person name="Ma J."/>
        </authorList>
    </citation>
    <scope>NUCLEOTIDE SEQUENCE [LARGE SCALE GENOMIC DNA]</scope>
    <source>
        <strain evidence="3">JCM 17326</strain>
    </source>
</reference>
<organism evidence="2 3">
    <name type="scientific">Nonomuraea rosea</name>
    <dbReference type="NCBI Taxonomy" id="638574"/>
    <lineage>
        <taxon>Bacteria</taxon>
        <taxon>Bacillati</taxon>
        <taxon>Actinomycetota</taxon>
        <taxon>Actinomycetes</taxon>
        <taxon>Streptosporangiales</taxon>
        <taxon>Streptosporangiaceae</taxon>
        <taxon>Nonomuraea</taxon>
    </lineage>
</organism>
<proteinExistence type="predicted"/>
<sequence>MGRHEDPDSPKAKPLDPDKGGQGSNDDENKTSSGKHSNDEGAK</sequence>
<keyword evidence="3" id="KW-1185">Reference proteome</keyword>
<comment type="caution">
    <text evidence="2">The sequence shown here is derived from an EMBL/GenBank/DDBJ whole genome shotgun (WGS) entry which is preliminary data.</text>
</comment>
<gene>
    <name evidence="2" type="ORF">GCM10022419_002810</name>
</gene>
<feature type="compositionally biased region" description="Basic and acidic residues" evidence="1">
    <location>
        <begin position="1"/>
        <end position="19"/>
    </location>
</feature>
<evidence type="ECO:0000256" key="1">
    <source>
        <dbReference type="SAM" id="MobiDB-lite"/>
    </source>
</evidence>
<accession>A0ABP6V2C6</accession>
<dbReference type="EMBL" id="BAABDQ010000001">
    <property type="protein sequence ID" value="GAA3527475.1"/>
    <property type="molecule type" value="Genomic_DNA"/>
</dbReference>